<feature type="region of interest" description="Disordered" evidence="2">
    <location>
        <begin position="377"/>
        <end position="427"/>
    </location>
</feature>
<dbReference type="OrthoDB" id="5394106at2759"/>
<feature type="compositionally biased region" description="Polar residues" evidence="2">
    <location>
        <begin position="222"/>
        <end position="257"/>
    </location>
</feature>
<feature type="compositionally biased region" description="Low complexity" evidence="2">
    <location>
        <begin position="29"/>
        <end position="38"/>
    </location>
</feature>
<feature type="compositionally biased region" description="Low complexity" evidence="2">
    <location>
        <begin position="139"/>
        <end position="150"/>
    </location>
</feature>
<dbReference type="PaxDb" id="5476-C4YIJ6"/>
<reference evidence="3 4" key="1">
    <citation type="journal article" date="2009" name="Nature">
        <title>Evolution of pathogenicity and sexual reproduction in eight Candida genomes.</title>
        <authorList>
            <person name="Butler G."/>
            <person name="Rasmussen M.D."/>
            <person name="Lin M.F."/>
            <person name="Santos M.A."/>
            <person name="Sakthikumar S."/>
            <person name="Munro C.A."/>
            <person name="Rheinbay E."/>
            <person name="Grabherr M."/>
            <person name="Forche A."/>
            <person name="Reedy J.L."/>
            <person name="Agrafioti I."/>
            <person name="Arnaud M.B."/>
            <person name="Bates S."/>
            <person name="Brown A.J."/>
            <person name="Brunke S."/>
            <person name="Costanzo M.C."/>
            <person name="Fitzpatrick D.A."/>
            <person name="de Groot P.W."/>
            <person name="Harris D."/>
            <person name="Hoyer L.L."/>
            <person name="Hube B."/>
            <person name="Klis F.M."/>
            <person name="Kodira C."/>
            <person name="Lennard N."/>
            <person name="Logue M.E."/>
            <person name="Martin R."/>
            <person name="Neiman A.M."/>
            <person name="Nikolaou E."/>
            <person name="Quail M.A."/>
            <person name="Quinn J."/>
            <person name="Santos M.C."/>
            <person name="Schmitzberger F.F."/>
            <person name="Sherlock G."/>
            <person name="Shah P."/>
            <person name="Silverstein K.A."/>
            <person name="Skrzypek M.S."/>
            <person name="Soll D."/>
            <person name="Staggs R."/>
            <person name="Stansfield I."/>
            <person name="Stumpf M.P."/>
            <person name="Sudbery P.E."/>
            <person name="Srikantha T."/>
            <person name="Zeng Q."/>
            <person name="Berman J."/>
            <person name="Berriman M."/>
            <person name="Heitman J."/>
            <person name="Gow N.A."/>
            <person name="Lorenz M.C."/>
            <person name="Birren B.W."/>
            <person name="Kellis M."/>
            <person name="Cuomo C.A."/>
        </authorList>
    </citation>
    <scope>NUCLEOTIDE SEQUENCE [LARGE SCALE GENOMIC DNA]</scope>
    <source>
        <strain evidence="3 4">WO-1</strain>
    </source>
</reference>
<dbReference type="AlphaFoldDB" id="C4YIJ6"/>
<dbReference type="VEuPathDB" id="FungiDB:CAWG_04272"/>
<evidence type="ECO:0000313" key="4">
    <source>
        <dbReference type="Proteomes" id="UP000001429"/>
    </source>
</evidence>
<keyword evidence="1" id="KW-0175">Coiled coil</keyword>
<feature type="compositionally biased region" description="Polar residues" evidence="2">
    <location>
        <begin position="19"/>
        <end position="28"/>
    </location>
</feature>
<evidence type="ECO:0000256" key="1">
    <source>
        <dbReference type="SAM" id="Coils"/>
    </source>
</evidence>
<feature type="region of interest" description="Disordered" evidence="2">
    <location>
        <begin position="1"/>
        <end position="39"/>
    </location>
</feature>
<feature type="compositionally biased region" description="Basic and acidic residues" evidence="2">
    <location>
        <begin position="331"/>
        <end position="348"/>
    </location>
</feature>
<evidence type="ECO:0000256" key="2">
    <source>
        <dbReference type="SAM" id="MobiDB-lite"/>
    </source>
</evidence>
<sequence length="453" mass="50627">MARKSEISISDRGARRRSSINITNNLPPSSSSSSSSSSKEINLGEDELIQTYVDQNRILAKRNAIYSTKITELENKLNQSNLENTRLRNTLLSLVTSIESNVMTNVNNILQSIQQSRITNGLPRNAQLDCLGQSERPETSTPLNSTSSTPAFNIEESAVRESKTNNYGVPQYFKRKSPEEKEELSEKFSTILEQSESDDLVTVANITTTTKNEDRTTWELPSASSESKLPLESTFNEKSSVLQQDPDQTNTKIMENPSSSSSSSSSSGSQINSDEPISTLKSKSKTTKETKEKGKKPSSKTTKKSTSLVKTEEKPNTETVATEPVVTARASSEELPPRRPSRNRKEVSYKPLSMRAKMRRESIKMLDAVGDNVLINYSTSSKKRTNESQQQQEPKDPEEPQNKRKALSNITNTAKSTNKKRQSLDPFAQADLSIFDFQEDEKSQRNRRYTTIG</sequence>
<dbReference type="EMBL" id="CH672350">
    <property type="protein sequence ID" value="EEQ45931.1"/>
    <property type="molecule type" value="Genomic_DNA"/>
</dbReference>
<feature type="region of interest" description="Disordered" evidence="2">
    <location>
        <begin position="212"/>
        <end position="354"/>
    </location>
</feature>
<feature type="coiled-coil region" evidence="1">
    <location>
        <begin position="63"/>
        <end position="90"/>
    </location>
</feature>
<organism evidence="3 4">
    <name type="scientific">Candida albicans (strain WO-1)</name>
    <name type="common">Yeast</name>
    <dbReference type="NCBI Taxonomy" id="294748"/>
    <lineage>
        <taxon>Eukaryota</taxon>
        <taxon>Fungi</taxon>
        <taxon>Dikarya</taxon>
        <taxon>Ascomycota</taxon>
        <taxon>Saccharomycotina</taxon>
        <taxon>Pichiomycetes</taxon>
        <taxon>Debaryomycetaceae</taxon>
        <taxon>Candida/Lodderomyces clade</taxon>
        <taxon>Candida</taxon>
    </lineage>
</organism>
<dbReference type="Proteomes" id="UP000001429">
    <property type="component" value="Chromosome 2"/>
</dbReference>
<feature type="region of interest" description="Disordered" evidence="2">
    <location>
        <begin position="132"/>
        <end position="153"/>
    </location>
</feature>
<feature type="compositionally biased region" description="Basic and acidic residues" evidence="2">
    <location>
        <begin position="393"/>
        <end position="402"/>
    </location>
</feature>
<dbReference type="HOGENOM" id="CLU_602674_0_0_1"/>
<evidence type="ECO:0000313" key="3">
    <source>
        <dbReference type="EMBL" id="EEQ45931.1"/>
    </source>
</evidence>
<evidence type="ECO:0008006" key="5">
    <source>
        <dbReference type="Google" id="ProtNLM"/>
    </source>
</evidence>
<proteinExistence type="predicted"/>
<feature type="compositionally biased region" description="Low complexity" evidence="2">
    <location>
        <begin position="258"/>
        <end position="269"/>
    </location>
</feature>
<protein>
    <recommendedName>
        <fullName evidence="5">Shugoshin N-terminal coiled-coil domain-containing protein</fullName>
    </recommendedName>
</protein>
<name>C4YIJ6_CANAW</name>
<gene>
    <name evidence="3" type="ORF">CAWG_04272</name>
</gene>
<accession>C4YIJ6</accession>
<keyword evidence="4" id="KW-1185">Reference proteome</keyword>
<feature type="compositionally biased region" description="Basic residues" evidence="2">
    <location>
        <begin position="293"/>
        <end position="303"/>
    </location>
</feature>
<feature type="compositionally biased region" description="Low complexity" evidence="2">
    <location>
        <begin position="317"/>
        <end position="328"/>
    </location>
</feature>
<dbReference type="OMA" id="DCLGQSE"/>